<organism evidence="1">
    <name type="scientific">viral metagenome</name>
    <dbReference type="NCBI Taxonomy" id="1070528"/>
    <lineage>
        <taxon>unclassified sequences</taxon>
        <taxon>metagenomes</taxon>
        <taxon>organismal metagenomes</taxon>
    </lineage>
</organism>
<gene>
    <name evidence="1" type="ORF">MM415A01893_0009</name>
</gene>
<reference evidence="1" key="1">
    <citation type="submission" date="2020-03" db="EMBL/GenBank/DDBJ databases">
        <title>The deep terrestrial virosphere.</title>
        <authorList>
            <person name="Holmfeldt K."/>
            <person name="Nilsson E."/>
            <person name="Simone D."/>
            <person name="Lopez-Fernandez M."/>
            <person name="Wu X."/>
            <person name="de Brujin I."/>
            <person name="Lundin D."/>
            <person name="Andersson A."/>
            <person name="Bertilsson S."/>
            <person name="Dopson M."/>
        </authorList>
    </citation>
    <scope>NUCLEOTIDE SEQUENCE</scope>
    <source>
        <strain evidence="1">MM415A01893</strain>
    </source>
</reference>
<proteinExistence type="predicted"/>
<protein>
    <submittedName>
        <fullName evidence="1">Uncharacterized protein</fullName>
    </submittedName>
</protein>
<accession>A0A6M3K001</accession>
<evidence type="ECO:0000313" key="1">
    <source>
        <dbReference type="EMBL" id="QJA74921.1"/>
    </source>
</evidence>
<dbReference type="EMBL" id="MT142129">
    <property type="protein sequence ID" value="QJA74921.1"/>
    <property type="molecule type" value="Genomic_DNA"/>
</dbReference>
<dbReference type="AlphaFoldDB" id="A0A6M3K001"/>
<sequence length="72" mass="8114">MEGKMMEKENNREIAKAMVEGYEKYVTRPQAVIAVSEIYPSLSRETLELMWESIDVVYERLSPKGTDTAGGG</sequence>
<name>A0A6M3K001_9ZZZZ</name>